<evidence type="ECO:0000256" key="2">
    <source>
        <dbReference type="SAM" id="SignalP"/>
    </source>
</evidence>
<accession>A0A1M7AKZ8</accession>
<dbReference type="OrthoDB" id="629570at2"/>
<dbReference type="RefSeq" id="WP_072932996.1">
    <property type="nucleotide sequence ID" value="NZ_BMFL01000003.1"/>
</dbReference>
<reference evidence="4" key="5">
    <citation type="submission" date="2024-05" db="EMBL/GenBank/DDBJ databases">
        <authorList>
            <person name="Sun Q."/>
            <person name="Zhou Y."/>
        </authorList>
    </citation>
    <scope>NUCLEOTIDE SEQUENCE</scope>
    <source>
        <strain evidence="4">CGMCC 1.12707</strain>
    </source>
</reference>
<feature type="chain" id="PRO_5013133453" evidence="2">
    <location>
        <begin position="21"/>
        <end position="414"/>
    </location>
</feature>
<dbReference type="EMBL" id="FRBH01000009">
    <property type="protein sequence ID" value="SHL43440.1"/>
    <property type="molecule type" value="Genomic_DNA"/>
</dbReference>
<dbReference type="Proteomes" id="UP000184120">
    <property type="component" value="Unassembled WGS sequence"/>
</dbReference>
<feature type="signal peptide" evidence="2">
    <location>
        <begin position="1"/>
        <end position="20"/>
    </location>
</feature>
<protein>
    <submittedName>
        <fullName evidence="5">Por secretion system C-terminal sorting domain-containing protein</fullName>
    </submittedName>
</protein>
<gene>
    <name evidence="4" type="ORF">GCM10010984_05460</name>
    <name evidence="5" type="ORF">SAMN05443634_10977</name>
</gene>
<feature type="domain" description="Secretion system C-terminal sorting" evidence="3">
    <location>
        <begin position="350"/>
        <end position="412"/>
    </location>
</feature>
<dbReference type="Pfam" id="PF18962">
    <property type="entry name" value="Por_Secre_tail"/>
    <property type="match status" value="1"/>
</dbReference>
<reference evidence="7" key="4">
    <citation type="journal article" date="2019" name="Int. J. Syst. Evol. Microbiol.">
        <title>The Global Catalogue of Microorganisms (GCM) 10K type strain sequencing project: providing services to taxonomists for standard genome sequencing and annotation.</title>
        <authorList>
            <consortium name="The Broad Institute Genomics Platform"/>
            <consortium name="The Broad Institute Genome Sequencing Center for Infectious Disease"/>
            <person name="Wu L."/>
            <person name="Ma J."/>
        </authorList>
    </citation>
    <scope>NUCLEOTIDE SEQUENCE [LARGE SCALE GENOMIC DNA]</scope>
    <source>
        <strain evidence="7">CGMCC 1.12707</strain>
    </source>
</reference>
<reference evidence="6" key="3">
    <citation type="submission" date="2016-11" db="EMBL/GenBank/DDBJ databases">
        <authorList>
            <person name="Varghese N."/>
            <person name="Submissions S."/>
        </authorList>
    </citation>
    <scope>NUCLEOTIDE SEQUENCE [LARGE SCALE GENOMIC DNA]</scope>
    <source>
        <strain evidence="6">DSM 27989</strain>
    </source>
</reference>
<evidence type="ECO:0000313" key="4">
    <source>
        <dbReference type="EMBL" id="GGE90624.1"/>
    </source>
</evidence>
<evidence type="ECO:0000259" key="3">
    <source>
        <dbReference type="Pfam" id="PF18962"/>
    </source>
</evidence>
<reference evidence="5" key="2">
    <citation type="submission" date="2016-11" db="EMBL/GenBank/DDBJ databases">
        <authorList>
            <person name="Jaros S."/>
            <person name="Januszkiewicz K."/>
            <person name="Wedrychowicz H."/>
        </authorList>
    </citation>
    <scope>NUCLEOTIDE SEQUENCE [LARGE SCALE GENOMIC DNA]</scope>
    <source>
        <strain evidence="5">DSM 27989</strain>
    </source>
</reference>
<proteinExistence type="predicted"/>
<evidence type="ECO:0000256" key="1">
    <source>
        <dbReference type="ARBA" id="ARBA00022729"/>
    </source>
</evidence>
<keyword evidence="1 2" id="KW-0732">Signal</keyword>
<keyword evidence="7" id="KW-1185">Reference proteome</keyword>
<reference evidence="4" key="1">
    <citation type="journal article" date="2014" name="Int. J. Syst. Evol. Microbiol.">
        <title>Complete genome of a new Firmicutes species belonging to the dominant human colonic microbiota ('Ruminococcus bicirculans') reveals two chromosomes and a selective capacity to utilize plant glucans.</title>
        <authorList>
            <consortium name="NISC Comparative Sequencing Program"/>
            <person name="Wegmann U."/>
            <person name="Louis P."/>
            <person name="Goesmann A."/>
            <person name="Henrissat B."/>
            <person name="Duncan S.H."/>
            <person name="Flint H.J."/>
        </authorList>
    </citation>
    <scope>NUCLEOTIDE SEQUENCE</scope>
    <source>
        <strain evidence="4">CGMCC 1.12707</strain>
    </source>
</reference>
<evidence type="ECO:0000313" key="6">
    <source>
        <dbReference type="Proteomes" id="UP000184120"/>
    </source>
</evidence>
<evidence type="ECO:0000313" key="5">
    <source>
        <dbReference type="EMBL" id="SHL43440.1"/>
    </source>
</evidence>
<dbReference type="InterPro" id="IPR026444">
    <property type="entry name" value="Secre_tail"/>
</dbReference>
<dbReference type="Proteomes" id="UP000650994">
    <property type="component" value="Unassembled WGS sequence"/>
</dbReference>
<dbReference type="STRING" id="1434701.SAMN05443634_10977"/>
<dbReference type="AlphaFoldDB" id="A0A1M7AKZ8"/>
<dbReference type="NCBIfam" id="TIGR04183">
    <property type="entry name" value="Por_Secre_tail"/>
    <property type="match status" value="1"/>
</dbReference>
<dbReference type="EMBL" id="BMFL01000003">
    <property type="protein sequence ID" value="GGE90624.1"/>
    <property type="molecule type" value="Genomic_DNA"/>
</dbReference>
<evidence type="ECO:0000313" key="7">
    <source>
        <dbReference type="Proteomes" id="UP000650994"/>
    </source>
</evidence>
<sequence>MKKIFTSFVVAMIAASGVNAQELIKAEALMGQGYVNDVYFGLENQTSTTVARDWDIAFYRRSLYSMGVRSNDGKIANVYEVADNFDAWNNVTIDNLSTLTPLYNSDIDWEDGAFNQGSAQMGWGSYDFATHFVNGNVIFVLEYVSGGYVKFRINDLKSGSYNFTYSKYVDGGWGEDKTVTIGQNSSLDRIFNYFNITTDSVVTPEPADSQWDLKFTQYATDYPMGSETVKYVVTGALHSDNVRVAEIEGEGKPASSVDYKKEINTIGFDWKTLSGFSYTLRDVSYFIKNTVSNKIYKLEFNSIPSSSVGKLGFEYTDVTATLATTELEKTKFGIYTNQAQPKSFSIVYNSAETNSSNIAIAVYSINGQLIHQETYKPTSSFTNKTINLSQAPAGVYVVKLQSGDKIESKKIVLR</sequence>
<organism evidence="5 6">
    <name type="scientific">Chishuiella changwenlii</name>
    <dbReference type="NCBI Taxonomy" id="1434701"/>
    <lineage>
        <taxon>Bacteria</taxon>
        <taxon>Pseudomonadati</taxon>
        <taxon>Bacteroidota</taxon>
        <taxon>Flavobacteriia</taxon>
        <taxon>Flavobacteriales</taxon>
        <taxon>Weeksellaceae</taxon>
        <taxon>Chishuiella</taxon>
    </lineage>
</organism>
<name>A0A1M7AKZ8_9FLAO</name>